<evidence type="ECO:0000256" key="2">
    <source>
        <dbReference type="ARBA" id="ARBA00022614"/>
    </source>
</evidence>
<dbReference type="PRINTS" id="PR00364">
    <property type="entry name" value="DISEASERSIST"/>
</dbReference>
<dbReference type="SMART" id="SM00255">
    <property type="entry name" value="TIR"/>
    <property type="match status" value="1"/>
</dbReference>
<dbReference type="PROSITE" id="PS50104">
    <property type="entry name" value="TIR"/>
    <property type="match status" value="1"/>
</dbReference>
<dbReference type="GO" id="GO:0043531">
    <property type="term" value="F:ADP binding"/>
    <property type="evidence" value="ECO:0007669"/>
    <property type="project" value="InterPro"/>
</dbReference>
<comment type="catalytic activity">
    <reaction evidence="7">
        <text>NAD(+) + H2O = ADP-D-ribose + nicotinamide + H(+)</text>
        <dbReference type="Rhea" id="RHEA:16301"/>
        <dbReference type="ChEBI" id="CHEBI:15377"/>
        <dbReference type="ChEBI" id="CHEBI:15378"/>
        <dbReference type="ChEBI" id="CHEBI:17154"/>
        <dbReference type="ChEBI" id="CHEBI:57540"/>
        <dbReference type="ChEBI" id="CHEBI:57967"/>
        <dbReference type="EC" id="3.2.2.6"/>
    </reaction>
    <physiologicalReaction direction="left-to-right" evidence="7">
        <dbReference type="Rhea" id="RHEA:16302"/>
    </physiologicalReaction>
</comment>
<dbReference type="InterPro" id="IPR058192">
    <property type="entry name" value="WHD_ROQ1-like"/>
</dbReference>
<evidence type="ECO:0000259" key="8">
    <source>
        <dbReference type="PROSITE" id="PS50104"/>
    </source>
</evidence>
<protein>
    <recommendedName>
        <fullName evidence="1">ADP-ribosyl cyclase/cyclic ADP-ribose hydrolase</fullName>
        <ecNumber evidence="1">3.2.2.6</ecNumber>
    </recommendedName>
</protein>
<evidence type="ECO:0000256" key="3">
    <source>
        <dbReference type="ARBA" id="ARBA00022737"/>
    </source>
</evidence>
<proteinExistence type="predicted"/>
<feature type="domain" description="TIR" evidence="8">
    <location>
        <begin position="19"/>
        <end position="185"/>
    </location>
</feature>
<dbReference type="Gene3D" id="3.40.50.300">
    <property type="entry name" value="P-loop containing nucleotide triphosphate hydrolases"/>
    <property type="match status" value="1"/>
</dbReference>
<evidence type="ECO:0000256" key="4">
    <source>
        <dbReference type="ARBA" id="ARBA00022801"/>
    </source>
</evidence>
<dbReference type="GO" id="GO:0006952">
    <property type="term" value="P:defense response"/>
    <property type="evidence" value="ECO:0007669"/>
    <property type="project" value="UniProtKB-KW"/>
</dbReference>
<dbReference type="InterPro" id="IPR000157">
    <property type="entry name" value="TIR_dom"/>
</dbReference>
<dbReference type="InterPro" id="IPR032675">
    <property type="entry name" value="LRR_dom_sf"/>
</dbReference>
<dbReference type="InterPro" id="IPR035897">
    <property type="entry name" value="Toll_tir_struct_dom_sf"/>
</dbReference>
<dbReference type="GO" id="GO:0007165">
    <property type="term" value="P:signal transduction"/>
    <property type="evidence" value="ECO:0007669"/>
    <property type="project" value="InterPro"/>
</dbReference>
<dbReference type="Gene3D" id="3.80.10.10">
    <property type="entry name" value="Ribonuclease Inhibitor"/>
    <property type="match status" value="1"/>
</dbReference>
<evidence type="ECO:0000313" key="9">
    <source>
        <dbReference type="EMBL" id="KAK4562074.1"/>
    </source>
</evidence>
<dbReference type="EMBL" id="JAXUIC010000011">
    <property type="protein sequence ID" value="KAK4562074.1"/>
    <property type="molecule type" value="Genomic_DNA"/>
</dbReference>
<dbReference type="InterPro" id="IPR027417">
    <property type="entry name" value="P-loop_NTPase"/>
</dbReference>
<dbReference type="Gene3D" id="1.10.8.430">
    <property type="entry name" value="Helical domain of apoptotic protease-activating factors"/>
    <property type="match status" value="1"/>
</dbReference>
<evidence type="ECO:0000256" key="5">
    <source>
        <dbReference type="ARBA" id="ARBA00022821"/>
    </source>
</evidence>
<evidence type="ECO:0000256" key="7">
    <source>
        <dbReference type="ARBA" id="ARBA00047304"/>
    </source>
</evidence>
<dbReference type="Pfam" id="PF01582">
    <property type="entry name" value="TIR"/>
    <property type="match status" value="1"/>
</dbReference>
<dbReference type="SUPFAM" id="SSF52540">
    <property type="entry name" value="P-loop containing nucleoside triphosphate hydrolases"/>
    <property type="match status" value="1"/>
</dbReference>
<dbReference type="GO" id="GO:0061809">
    <property type="term" value="F:NAD+ nucleosidase activity, cyclic ADP-ribose generating"/>
    <property type="evidence" value="ECO:0007669"/>
    <property type="project" value="UniProtKB-EC"/>
</dbReference>
<comment type="caution">
    <text evidence="9">The sequence shown here is derived from an EMBL/GenBank/DDBJ whole genome shotgun (WGS) entry which is preliminary data.</text>
</comment>
<dbReference type="InterPro" id="IPR042197">
    <property type="entry name" value="Apaf_helical"/>
</dbReference>
<dbReference type="SUPFAM" id="SSF52200">
    <property type="entry name" value="Toll/Interleukin receptor TIR domain"/>
    <property type="match status" value="1"/>
</dbReference>
<dbReference type="SUPFAM" id="SSF52058">
    <property type="entry name" value="L domain-like"/>
    <property type="match status" value="1"/>
</dbReference>
<dbReference type="PANTHER" id="PTHR11017">
    <property type="entry name" value="LEUCINE-RICH REPEAT-CONTAINING PROTEIN"/>
    <property type="match status" value="1"/>
</dbReference>
<dbReference type="AlphaFoldDB" id="A0AAN7E3K7"/>
<dbReference type="FunFam" id="3.40.50.10140:FF:000007">
    <property type="entry name" value="Disease resistance protein (TIR-NBS-LRR class)"/>
    <property type="match status" value="1"/>
</dbReference>
<evidence type="ECO:0000313" key="10">
    <source>
        <dbReference type="Proteomes" id="UP001324115"/>
    </source>
</evidence>
<dbReference type="EC" id="3.2.2.6" evidence="1"/>
<dbReference type="InterPro" id="IPR002182">
    <property type="entry name" value="NB-ARC"/>
</dbReference>
<reference evidence="9 10" key="1">
    <citation type="journal article" date="2023" name="G3 (Bethesda)">
        <title>A haplotype-resolved chromosome-scale genome for Quercus rubra L. provides insights into the genetics of adaptive traits for red oak species.</title>
        <authorList>
            <person name="Kapoor B."/>
            <person name="Jenkins J."/>
            <person name="Schmutz J."/>
            <person name="Zhebentyayeva T."/>
            <person name="Kuelheim C."/>
            <person name="Coggeshall M."/>
            <person name="Heim C."/>
            <person name="Lasky J.R."/>
            <person name="Leites L."/>
            <person name="Islam-Faridi N."/>
            <person name="Romero-Severson J."/>
            <person name="DeLeo V.L."/>
            <person name="Lucas S.M."/>
            <person name="Lazic D."/>
            <person name="Gailing O."/>
            <person name="Carlson J."/>
            <person name="Staton M."/>
        </authorList>
    </citation>
    <scope>NUCLEOTIDE SEQUENCE [LARGE SCALE GENOMIC DNA]</scope>
    <source>
        <strain evidence="9">Pseudo-F2</strain>
    </source>
</reference>
<keyword evidence="4" id="KW-0378">Hydrolase</keyword>
<dbReference type="Pfam" id="PF23282">
    <property type="entry name" value="WHD_ROQ1"/>
    <property type="match status" value="1"/>
</dbReference>
<dbReference type="Proteomes" id="UP001324115">
    <property type="component" value="Unassembled WGS sequence"/>
</dbReference>
<keyword evidence="3" id="KW-0677">Repeat</keyword>
<gene>
    <name evidence="9" type="ORF">RGQ29_004798</name>
</gene>
<dbReference type="PANTHER" id="PTHR11017:SF573">
    <property type="entry name" value="ADP-RIBOSYL CYCLASE_CYCLIC ADP-RIBOSE HYDROLASE"/>
    <property type="match status" value="1"/>
</dbReference>
<dbReference type="InterPro" id="IPR036390">
    <property type="entry name" value="WH_DNA-bd_sf"/>
</dbReference>
<organism evidence="9 10">
    <name type="scientific">Quercus rubra</name>
    <name type="common">Northern red oak</name>
    <name type="synonym">Quercus borealis</name>
    <dbReference type="NCBI Taxonomy" id="3512"/>
    <lineage>
        <taxon>Eukaryota</taxon>
        <taxon>Viridiplantae</taxon>
        <taxon>Streptophyta</taxon>
        <taxon>Embryophyta</taxon>
        <taxon>Tracheophyta</taxon>
        <taxon>Spermatophyta</taxon>
        <taxon>Magnoliopsida</taxon>
        <taxon>eudicotyledons</taxon>
        <taxon>Gunneridae</taxon>
        <taxon>Pentapetalae</taxon>
        <taxon>rosids</taxon>
        <taxon>fabids</taxon>
        <taxon>Fagales</taxon>
        <taxon>Fagaceae</taxon>
        <taxon>Quercus</taxon>
    </lineage>
</organism>
<evidence type="ECO:0000256" key="1">
    <source>
        <dbReference type="ARBA" id="ARBA00011982"/>
    </source>
</evidence>
<keyword evidence="5" id="KW-0611">Plant defense</keyword>
<dbReference type="Gene3D" id="3.40.50.10140">
    <property type="entry name" value="Toll/interleukin-1 receptor homology (TIR) domain"/>
    <property type="match status" value="1"/>
</dbReference>
<keyword evidence="10" id="KW-1185">Reference proteome</keyword>
<sequence>MRIGGAPTSSLDSSSTAQWKYDVFLSFRGIDTRRSFTDHLYAALKQKGIFTFRDNEELERGKYISMELLKAIEESRFAIVIFSKSYAFSTWCLDELAKIVKCMKEIGLTVLPIFYDVDPCDVRKQMGTFGQAFNEHAERFKENMEKIETWRSALREVANLSGWHLQDRYESEFIQDIVGLILHKLHVKFSVNPNSFTYKQKKESITKNLVGINFSVDELITSYLHLHGNNVYMLGICGMGGLGKTTLARVVYDMCSNHFEGSSFIANVREASEKNGLLPLQKQLLGQILGERNIDIWDVYEGVNMIKNRLHQKKVLLVLDDVNQLDQLENLVGEHEWFGLGSWIIITTRDKHLLVQHGVDQDNIYCPNTLIDQDALKLFCSKAFKKERPKEGFVNISYSVVNYAKGLPLALIILGSFLAGRRIDVWKSALQSLKKIPKREIVDILKVSYDGLEDMVKEIFLDIACFFRGEMKYRVMEILENCGFDAAIGISVLMDKSLITIEVGQFQMHDLLQEMGREIIHRESVEPGKRSRLWLCEDLLHVLTNNTATEAIQAIILKSFGDKRVWNYGAFPKALSKMYNLRLLIINGVHIPKGLNYLSNNLRHLDWDCYSSKCLPSSFQPEKLVGLTLQWSEIEYLWEGIKYLDKLKFIDLRFSKKLIWTPEFSGCPSLERLYLGDCYNLVKIHPSIGKLSRLIVLDLGFCDSLINLPSMSSKMESLEVLNLYGCSKLKEIEFEGILKSLSILYLGEYAFHCFITHPLLDPFDSQDLKCLPTNNFSSLRSLENLCVFGPPKLAKLPEKLWESKRLTDFEFSGNVMREICHTFHYRSLFHYSVRNLRIFQLFKLEVYGFDGSAQQRSGITLQSLAWQMQS</sequence>
<accession>A0AAN7E3K7</accession>
<evidence type="ECO:0000256" key="6">
    <source>
        <dbReference type="ARBA" id="ARBA00023027"/>
    </source>
</evidence>
<dbReference type="InterPro" id="IPR044974">
    <property type="entry name" value="Disease_R_plants"/>
</dbReference>
<name>A0AAN7E3K7_QUERU</name>
<keyword evidence="2" id="KW-0433">Leucine-rich repeat</keyword>
<keyword evidence="6" id="KW-0520">NAD</keyword>
<dbReference type="FunFam" id="1.10.8.430:FF:000002">
    <property type="entry name" value="Disease resistance protein (TIR-NBS-LRR class)"/>
    <property type="match status" value="1"/>
</dbReference>
<dbReference type="Pfam" id="PF00931">
    <property type="entry name" value="NB-ARC"/>
    <property type="match status" value="1"/>
</dbReference>
<dbReference type="SUPFAM" id="SSF46785">
    <property type="entry name" value="Winged helix' DNA-binding domain"/>
    <property type="match status" value="1"/>
</dbReference>